<sequence length="493" mass="54912">MERRRFEAEFARTGASTDPFVSAVRATRMPMVITDPGQPDNPIVFVNDAFCRLTGYAYDEIVGRNCRFLQGPATDMADVAKVGAAIARRESIEIDLLNYKKDRETFWNRLLVSPVFDRDGDLTFFFASQFDVTLERERLVRLQQDRDALEAAFERRTAALSDSEQRLRFVLKAGRMGTCTVDLQSGYTVASDGCKAIFGRRADETFQYADLLAMIHPDDIERMQTTLAASVADKADYEVEYRVNMPSGEVRWVELRGQPFYAPDGTPLSMVCVSLDITDRKRSEEHRALLADELTHRVKNSMATVQSVALQTLRNASSLEDAQETLVARIKSLAAADNVLTRESWAGTTLSEVVAEALHAFRDDARQRFLVNGPLVWLDPRLTLAFTMAFHELATNAVKYGALSNEGGRVVVDWEVRDASTSPRLQLRWEEVGGPSVVAPSRTGFGTRLIERALATEMGGTARIEYHPRGIAFLLEAPLPDCVPPTNVTGSLV</sequence>
<dbReference type="Proteomes" id="UP000244755">
    <property type="component" value="Chromosome 1"/>
</dbReference>
<dbReference type="PANTHER" id="PTHR41523">
    <property type="entry name" value="TWO-COMPONENT SYSTEM SENSOR PROTEIN"/>
    <property type="match status" value="1"/>
</dbReference>
<dbReference type="NCBIfam" id="TIGR00229">
    <property type="entry name" value="sensory_box"/>
    <property type="match status" value="2"/>
</dbReference>
<keyword evidence="11" id="KW-0547">Nucleotide-binding</keyword>
<dbReference type="InterPro" id="IPR000014">
    <property type="entry name" value="PAS"/>
</dbReference>
<evidence type="ECO:0000256" key="15">
    <source>
        <dbReference type="ARBA" id="ARBA00023026"/>
    </source>
</evidence>
<organism evidence="19 20">
    <name type="scientific">Methylobacterium currus</name>
    <dbReference type="NCBI Taxonomy" id="2051553"/>
    <lineage>
        <taxon>Bacteria</taxon>
        <taxon>Pseudomonadati</taxon>
        <taxon>Pseudomonadota</taxon>
        <taxon>Alphaproteobacteria</taxon>
        <taxon>Hyphomicrobiales</taxon>
        <taxon>Methylobacteriaceae</taxon>
        <taxon>Methylobacterium</taxon>
    </lineage>
</organism>
<dbReference type="Gene3D" id="3.30.565.10">
    <property type="entry name" value="Histidine kinase-like ATPase, C-terminal domain"/>
    <property type="match status" value="1"/>
</dbReference>
<dbReference type="EMBL" id="CP028843">
    <property type="protein sequence ID" value="AWB24232.1"/>
    <property type="molecule type" value="Genomic_DNA"/>
</dbReference>
<evidence type="ECO:0000313" key="20">
    <source>
        <dbReference type="Proteomes" id="UP000244755"/>
    </source>
</evidence>
<gene>
    <name evidence="19" type="ORF">DA075_27910</name>
</gene>
<keyword evidence="16" id="KW-0675">Receptor</keyword>
<dbReference type="SMART" id="SM00091">
    <property type="entry name" value="PAS"/>
    <property type="match status" value="2"/>
</dbReference>
<keyword evidence="10" id="KW-0677">Repeat</keyword>
<evidence type="ECO:0000313" key="19">
    <source>
        <dbReference type="EMBL" id="AWB24232.1"/>
    </source>
</evidence>
<evidence type="ECO:0000256" key="5">
    <source>
        <dbReference type="ARBA" id="ARBA00022553"/>
    </source>
</evidence>
<keyword evidence="14" id="KW-0157">Chromophore</keyword>
<dbReference type="InterPro" id="IPR011102">
    <property type="entry name" value="Sig_transdc_His_kinase_HWE"/>
</dbReference>
<evidence type="ECO:0000256" key="10">
    <source>
        <dbReference type="ARBA" id="ARBA00022737"/>
    </source>
</evidence>
<evidence type="ECO:0000256" key="4">
    <source>
        <dbReference type="ARBA" id="ARBA00022543"/>
    </source>
</evidence>
<evidence type="ECO:0000256" key="1">
    <source>
        <dbReference type="ARBA" id="ARBA00000085"/>
    </source>
</evidence>
<dbReference type="InterPro" id="IPR013655">
    <property type="entry name" value="PAS_fold_3"/>
</dbReference>
<dbReference type="Gene3D" id="3.30.450.20">
    <property type="entry name" value="PAS domain"/>
    <property type="match status" value="2"/>
</dbReference>
<evidence type="ECO:0000256" key="8">
    <source>
        <dbReference type="ARBA" id="ARBA00022643"/>
    </source>
</evidence>
<dbReference type="InterPro" id="IPR035965">
    <property type="entry name" value="PAS-like_dom_sf"/>
</dbReference>
<keyword evidence="4" id="KW-0600">Photoreceptor protein</keyword>
<proteinExistence type="predicted"/>
<dbReference type="InterPro" id="IPR001610">
    <property type="entry name" value="PAC"/>
</dbReference>
<dbReference type="PANTHER" id="PTHR41523:SF7">
    <property type="entry name" value="HISTIDINE KINASE"/>
    <property type="match status" value="1"/>
</dbReference>
<dbReference type="SUPFAM" id="SSF55874">
    <property type="entry name" value="ATPase domain of HSP90 chaperone/DNA topoisomerase II/histidine kinase"/>
    <property type="match status" value="1"/>
</dbReference>
<dbReference type="GO" id="GO:0009881">
    <property type="term" value="F:photoreceptor activity"/>
    <property type="evidence" value="ECO:0007669"/>
    <property type="project" value="UniProtKB-KW"/>
</dbReference>
<evidence type="ECO:0000256" key="12">
    <source>
        <dbReference type="ARBA" id="ARBA00022777"/>
    </source>
</evidence>
<accession>A0A2R4WRQ9</accession>
<keyword evidence="7" id="KW-0285">Flavoprotein</keyword>
<keyword evidence="6" id="KW-0716">Sensory transduction</keyword>
<feature type="domain" description="PAS" evidence="17">
    <location>
        <begin position="16"/>
        <end position="65"/>
    </location>
</feature>
<keyword evidence="8" id="KW-0288">FMN</keyword>
<keyword evidence="5" id="KW-0597">Phosphoprotein</keyword>
<dbReference type="SMART" id="SM00086">
    <property type="entry name" value="PAC"/>
    <property type="match status" value="2"/>
</dbReference>
<dbReference type="InterPro" id="IPR000700">
    <property type="entry name" value="PAS-assoc_C"/>
</dbReference>
<dbReference type="SUPFAM" id="SSF55785">
    <property type="entry name" value="PYP-like sensor domain (PAS domain)"/>
    <property type="match status" value="2"/>
</dbReference>
<evidence type="ECO:0000259" key="17">
    <source>
        <dbReference type="PROSITE" id="PS50112"/>
    </source>
</evidence>
<keyword evidence="20" id="KW-1185">Reference proteome</keyword>
<evidence type="ECO:0000256" key="11">
    <source>
        <dbReference type="ARBA" id="ARBA00022741"/>
    </source>
</evidence>
<evidence type="ECO:0000256" key="14">
    <source>
        <dbReference type="ARBA" id="ARBA00022991"/>
    </source>
</evidence>
<keyword evidence="9" id="KW-0808">Transferase</keyword>
<keyword evidence="12" id="KW-0418">Kinase</keyword>
<dbReference type="Pfam" id="PF08447">
    <property type="entry name" value="PAS_3"/>
    <property type="match status" value="1"/>
</dbReference>
<dbReference type="Pfam" id="PF07536">
    <property type="entry name" value="HWE_HK"/>
    <property type="match status" value="1"/>
</dbReference>
<protein>
    <recommendedName>
        <fullName evidence="3">Blue-light-activated histidine kinase</fullName>
        <ecNumber evidence="2">2.7.13.3</ecNumber>
    </recommendedName>
</protein>
<evidence type="ECO:0000259" key="18">
    <source>
        <dbReference type="PROSITE" id="PS50113"/>
    </source>
</evidence>
<feature type="domain" description="PAC" evidence="18">
    <location>
        <begin position="237"/>
        <end position="289"/>
    </location>
</feature>
<evidence type="ECO:0000256" key="16">
    <source>
        <dbReference type="ARBA" id="ARBA00023170"/>
    </source>
</evidence>
<dbReference type="AlphaFoldDB" id="A0A2R4WRQ9"/>
<comment type="catalytic activity">
    <reaction evidence="1">
        <text>ATP + protein L-histidine = ADP + protein N-phospho-L-histidine.</text>
        <dbReference type="EC" id="2.7.13.3"/>
    </reaction>
</comment>
<evidence type="ECO:0000256" key="9">
    <source>
        <dbReference type="ARBA" id="ARBA00022679"/>
    </source>
</evidence>
<dbReference type="OrthoDB" id="7991996at2"/>
<dbReference type="GO" id="GO:0005524">
    <property type="term" value="F:ATP binding"/>
    <property type="evidence" value="ECO:0007669"/>
    <property type="project" value="UniProtKB-KW"/>
</dbReference>
<evidence type="ECO:0000256" key="13">
    <source>
        <dbReference type="ARBA" id="ARBA00022840"/>
    </source>
</evidence>
<keyword evidence="13" id="KW-0067">ATP-binding</keyword>
<dbReference type="PROSITE" id="PS50112">
    <property type="entry name" value="PAS"/>
    <property type="match status" value="2"/>
</dbReference>
<dbReference type="SMART" id="SM00911">
    <property type="entry name" value="HWE_HK"/>
    <property type="match status" value="1"/>
</dbReference>
<dbReference type="InterPro" id="IPR036890">
    <property type="entry name" value="HATPase_C_sf"/>
</dbReference>
<evidence type="ECO:0000256" key="2">
    <source>
        <dbReference type="ARBA" id="ARBA00012438"/>
    </source>
</evidence>
<evidence type="ECO:0000256" key="3">
    <source>
        <dbReference type="ARBA" id="ARBA00021740"/>
    </source>
</evidence>
<feature type="domain" description="PAS" evidence="17">
    <location>
        <begin position="163"/>
        <end position="234"/>
    </location>
</feature>
<evidence type="ECO:0000256" key="6">
    <source>
        <dbReference type="ARBA" id="ARBA00022606"/>
    </source>
</evidence>
<name>A0A2R4WRQ9_9HYPH</name>
<dbReference type="EC" id="2.7.13.3" evidence="2"/>
<evidence type="ECO:0000256" key="7">
    <source>
        <dbReference type="ARBA" id="ARBA00022630"/>
    </source>
</evidence>
<dbReference type="PROSITE" id="PS50113">
    <property type="entry name" value="PAC"/>
    <property type="match status" value="2"/>
</dbReference>
<keyword evidence="15" id="KW-0843">Virulence</keyword>
<dbReference type="KEGG" id="mee:DA075_27910"/>
<reference evidence="19 20" key="1">
    <citation type="submission" date="2018-04" db="EMBL/GenBank/DDBJ databases">
        <title>Methylobacterium sp. PR1016A genome.</title>
        <authorList>
            <person name="Park W."/>
        </authorList>
    </citation>
    <scope>NUCLEOTIDE SEQUENCE [LARGE SCALE GENOMIC DNA]</scope>
    <source>
        <strain evidence="19 20">PR1016A</strain>
    </source>
</reference>
<dbReference type="CDD" id="cd00130">
    <property type="entry name" value="PAS"/>
    <property type="match status" value="2"/>
</dbReference>
<dbReference type="GO" id="GO:0004673">
    <property type="term" value="F:protein histidine kinase activity"/>
    <property type="evidence" value="ECO:0007669"/>
    <property type="project" value="UniProtKB-EC"/>
</dbReference>
<feature type="domain" description="PAC" evidence="18">
    <location>
        <begin position="90"/>
        <end position="144"/>
    </location>
</feature>
<dbReference type="Pfam" id="PF13426">
    <property type="entry name" value="PAS_9"/>
    <property type="match status" value="1"/>
</dbReference>